<feature type="domain" description="N-acetyltransferase" evidence="2">
    <location>
        <begin position="148"/>
        <end position="180"/>
    </location>
</feature>
<feature type="compositionally biased region" description="Basic and acidic residues" evidence="1">
    <location>
        <begin position="74"/>
        <end position="86"/>
    </location>
</feature>
<dbReference type="RefSeq" id="XP_033394691.1">
    <property type="nucleotide sequence ID" value="XM_033544339.1"/>
</dbReference>
<dbReference type="Pfam" id="PF00583">
    <property type="entry name" value="Acetyltransf_1"/>
    <property type="match status" value="1"/>
</dbReference>
<name>A0A6A6B5S0_9PEZI</name>
<evidence type="ECO:0000259" key="2">
    <source>
        <dbReference type="Pfam" id="PF00583"/>
    </source>
</evidence>
<dbReference type="Proteomes" id="UP000799438">
    <property type="component" value="Unassembled WGS sequence"/>
</dbReference>
<feature type="compositionally biased region" description="Polar residues" evidence="1">
    <location>
        <begin position="1"/>
        <end position="13"/>
    </location>
</feature>
<evidence type="ECO:0000313" key="3">
    <source>
        <dbReference type="EMBL" id="KAF2138978.1"/>
    </source>
</evidence>
<dbReference type="AlphaFoldDB" id="A0A6A6B5S0"/>
<feature type="region of interest" description="Disordered" evidence="1">
    <location>
        <begin position="66"/>
        <end position="101"/>
    </location>
</feature>
<dbReference type="InterPro" id="IPR016181">
    <property type="entry name" value="Acyl_CoA_acyltransferase"/>
</dbReference>
<dbReference type="InterPro" id="IPR000182">
    <property type="entry name" value="GNAT_dom"/>
</dbReference>
<organism evidence="3 4">
    <name type="scientific">Aplosporella prunicola CBS 121167</name>
    <dbReference type="NCBI Taxonomy" id="1176127"/>
    <lineage>
        <taxon>Eukaryota</taxon>
        <taxon>Fungi</taxon>
        <taxon>Dikarya</taxon>
        <taxon>Ascomycota</taxon>
        <taxon>Pezizomycotina</taxon>
        <taxon>Dothideomycetes</taxon>
        <taxon>Dothideomycetes incertae sedis</taxon>
        <taxon>Botryosphaeriales</taxon>
        <taxon>Aplosporellaceae</taxon>
        <taxon>Aplosporella</taxon>
    </lineage>
</organism>
<feature type="region of interest" description="Disordered" evidence="1">
    <location>
        <begin position="1"/>
        <end position="28"/>
    </location>
</feature>
<dbReference type="Gene3D" id="3.40.630.30">
    <property type="match status" value="1"/>
</dbReference>
<feature type="compositionally biased region" description="Low complexity" evidence="1">
    <location>
        <begin position="16"/>
        <end position="28"/>
    </location>
</feature>
<protein>
    <recommendedName>
        <fullName evidence="2">N-acetyltransferase domain-containing protein</fullName>
    </recommendedName>
</protein>
<dbReference type="CDD" id="cd04301">
    <property type="entry name" value="NAT_SF"/>
    <property type="match status" value="1"/>
</dbReference>
<accession>A0A6A6B5S0</accession>
<dbReference type="GO" id="GO:0016747">
    <property type="term" value="F:acyltransferase activity, transferring groups other than amino-acyl groups"/>
    <property type="evidence" value="ECO:0007669"/>
    <property type="project" value="InterPro"/>
</dbReference>
<dbReference type="SUPFAM" id="SSF55729">
    <property type="entry name" value="Acyl-CoA N-acyltransferases (Nat)"/>
    <property type="match status" value="1"/>
</dbReference>
<evidence type="ECO:0000313" key="4">
    <source>
        <dbReference type="Proteomes" id="UP000799438"/>
    </source>
</evidence>
<keyword evidence="4" id="KW-1185">Reference proteome</keyword>
<gene>
    <name evidence="3" type="ORF">K452DRAFT_320624</name>
</gene>
<reference evidence="3" key="1">
    <citation type="journal article" date="2020" name="Stud. Mycol.">
        <title>101 Dothideomycetes genomes: a test case for predicting lifestyles and emergence of pathogens.</title>
        <authorList>
            <person name="Haridas S."/>
            <person name="Albert R."/>
            <person name="Binder M."/>
            <person name="Bloem J."/>
            <person name="Labutti K."/>
            <person name="Salamov A."/>
            <person name="Andreopoulos B."/>
            <person name="Baker S."/>
            <person name="Barry K."/>
            <person name="Bills G."/>
            <person name="Bluhm B."/>
            <person name="Cannon C."/>
            <person name="Castanera R."/>
            <person name="Culley D."/>
            <person name="Daum C."/>
            <person name="Ezra D."/>
            <person name="Gonzalez J."/>
            <person name="Henrissat B."/>
            <person name="Kuo A."/>
            <person name="Liang C."/>
            <person name="Lipzen A."/>
            <person name="Lutzoni F."/>
            <person name="Magnuson J."/>
            <person name="Mondo S."/>
            <person name="Nolan M."/>
            <person name="Ohm R."/>
            <person name="Pangilinan J."/>
            <person name="Park H.-J."/>
            <person name="Ramirez L."/>
            <person name="Alfaro M."/>
            <person name="Sun H."/>
            <person name="Tritt A."/>
            <person name="Yoshinaga Y."/>
            <person name="Zwiers L.-H."/>
            <person name="Turgeon B."/>
            <person name="Goodwin S."/>
            <person name="Spatafora J."/>
            <person name="Crous P."/>
            <person name="Grigoriev I."/>
        </authorList>
    </citation>
    <scope>NUCLEOTIDE SEQUENCE</scope>
    <source>
        <strain evidence="3">CBS 121167</strain>
    </source>
</reference>
<evidence type="ECO:0000256" key="1">
    <source>
        <dbReference type="SAM" id="MobiDB-lite"/>
    </source>
</evidence>
<proteinExistence type="predicted"/>
<sequence length="281" mass="30243">MAEDSATTATVSALSPLPLQQDQQQDLPHQQQQEQQQCIACHVYLSWLPCGIPMLRGVAEVQQLTDRDEAEDTEAQHENKDNDNDKPNNNTTHTPTPPHQIGHLVATLIDPAAGHLKHEEQLPAQVREFASAVFTDSYGSPHTALSTGTPFLYLETISVDTAYRRKGIARALLGAVVREAGVLCMEMGHGVDPVLGLEPVLGMGLGVAASGAGTEETHSEHRALGFIASWPCMHDADLGDLGVRPGSGMSGAGLGQWRAEAWHAGVGFWRVGKGKWWVRGV</sequence>
<dbReference type="GeneID" id="54301835"/>
<dbReference type="EMBL" id="ML995494">
    <property type="protein sequence ID" value="KAF2138978.1"/>
    <property type="molecule type" value="Genomic_DNA"/>
</dbReference>